<dbReference type="AlphaFoldDB" id="A0AAN0IZV2"/>
<evidence type="ECO:0000313" key="3">
    <source>
        <dbReference type="Proteomes" id="UP000007879"/>
    </source>
</evidence>
<evidence type="ECO:0000313" key="2">
    <source>
        <dbReference type="EnsemblMetazoa" id="XP_019849993.1"/>
    </source>
</evidence>
<keyword evidence="1" id="KW-0472">Membrane</keyword>
<feature type="transmembrane region" description="Helical" evidence="1">
    <location>
        <begin position="48"/>
        <end position="76"/>
    </location>
</feature>
<proteinExistence type="predicted"/>
<sequence length="135" mass="14545">MHLAITPTPTIISIASSVITMTNSSTISYFTETTTMTTAMTNGGNTGVIVGLSVALIILLILAISIIIILVMIMHIKRTNINQKRKSDDDIVVECSPAYATPEFKTNTADDILMKDSPAYSTVQQTQSAIIIIII</sequence>
<reference evidence="3" key="1">
    <citation type="journal article" date="2010" name="Nature">
        <title>The Amphimedon queenslandica genome and the evolution of animal complexity.</title>
        <authorList>
            <person name="Srivastava M."/>
            <person name="Simakov O."/>
            <person name="Chapman J."/>
            <person name="Fahey B."/>
            <person name="Gauthier M.E."/>
            <person name="Mitros T."/>
            <person name="Richards G.S."/>
            <person name="Conaco C."/>
            <person name="Dacre M."/>
            <person name="Hellsten U."/>
            <person name="Larroux C."/>
            <person name="Putnam N.H."/>
            <person name="Stanke M."/>
            <person name="Adamska M."/>
            <person name="Darling A."/>
            <person name="Degnan S.M."/>
            <person name="Oakley T.H."/>
            <person name="Plachetzki D.C."/>
            <person name="Zhai Y."/>
            <person name="Adamski M."/>
            <person name="Calcino A."/>
            <person name="Cummins S.F."/>
            <person name="Goodstein D.M."/>
            <person name="Harris C."/>
            <person name="Jackson D.J."/>
            <person name="Leys S.P."/>
            <person name="Shu S."/>
            <person name="Woodcroft B.J."/>
            <person name="Vervoort M."/>
            <person name="Kosik K.S."/>
            <person name="Manning G."/>
            <person name="Degnan B.M."/>
            <person name="Rokhsar D.S."/>
        </authorList>
    </citation>
    <scope>NUCLEOTIDE SEQUENCE [LARGE SCALE GENOMIC DNA]</scope>
</reference>
<dbReference type="KEGG" id="aqu:109580874"/>
<dbReference type="GeneID" id="109580874"/>
<keyword evidence="3" id="KW-1185">Reference proteome</keyword>
<organism evidence="2 3">
    <name type="scientific">Amphimedon queenslandica</name>
    <name type="common">Sponge</name>
    <dbReference type="NCBI Taxonomy" id="400682"/>
    <lineage>
        <taxon>Eukaryota</taxon>
        <taxon>Metazoa</taxon>
        <taxon>Porifera</taxon>
        <taxon>Demospongiae</taxon>
        <taxon>Heteroscleromorpha</taxon>
        <taxon>Haplosclerida</taxon>
        <taxon>Niphatidae</taxon>
        <taxon>Amphimedon</taxon>
    </lineage>
</organism>
<dbReference type="EnsemblMetazoa" id="XM_019994434.1">
    <property type="protein sequence ID" value="XP_019849993.1"/>
    <property type="gene ID" value="LOC109580874"/>
</dbReference>
<evidence type="ECO:0000256" key="1">
    <source>
        <dbReference type="SAM" id="Phobius"/>
    </source>
</evidence>
<protein>
    <submittedName>
        <fullName evidence="2">Uncharacterized protein</fullName>
    </submittedName>
</protein>
<dbReference type="Proteomes" id="UP000007879">
    <property type="component" value="Unassembled WGS sequence"/>
</dbReference>
<name>A0AAN0IZV2_AMPQE</name>
<keyword evidence="1" id="KW-1133">Transmembrane helix</keyword>
<accession>A0AAN0IZV2</accession>
<reference evidence="2" key="2">
    <citation type="submission" date="2024-06" db="UniProtKB">
        <authorList>
            <consortium name="EnsemblMetazoa"/>
        </authorList>
    </citation>
    <scope>IDENTIFICATION</scope>
</reference>
<dbReference type="RefSeq" id="XP_019849993.1">
    <property type="nucleotide sequence ID" value="XM_019994434.1"/>
</dbReference>
<keyword evidence="1" id="KW-0812">Transmembrane</keyword>